<feature type="chain" id="PRO_5045627865" evidence="3">
    <location>
        <begin position="24"/>
        <end position="664"/>
    </location>
</feature>
<dbReference type="Gene3D" id="3.10.310.50">
    <property type="match status" value="1"/>
</dbReference>
<evidence type="ECO:0000313" key="6">
    <source>
        <dbReference type="Proteomes" id="UP001410795"/>
    </source>
</evidence>
<evidence type="ECO:0000259" key="4">
    <source>
        <dbReference type="Pfam" id="PF04536"/>
    </source>
</evidence>
<keyword evidence="6" id="KW-1185">Reference proteome</keyword>
<keyword evidence="3" id="KW-0732">Signal</keyword>
<dbReference type="EMBL" id="BAAAYV010000004">
    <property type="protein sequence ID" value="GAA3649442.1"/>
    <property type="molecule type" value="Genomic_DNA"/>
</dbReference>
<name>A0ABP7B6J3_9MICO</name>
<dbReference type="RefSeq" id="WP_246604112.1">
    <property type="nucleotide sequence ID" value="NZ_BAAAYV010000004.1"/>
</dbReference>
<dbReference type="InterPro" id="IPR007621">
    <property type="entry name" value="TPM_dom"/>
</dbReference>
<feature type="domain" description="TPM" evidence="4">
    <location>
        <begin position="34"/>
        <end position="149"/>
    </location>
</feature>
<dbReference type="Pfam" id="PF04536">
    <property type="entry name" value="TPM_phosphatase"/>
    <property type="match status" value="1"/>
</dbReference>
<accession>A0ABP7B6J3</accession>
<evidence type="ECO:0000256" key="2">
    <source>
        <dbReference type="SAM" id="MobiDB-lite"/>
    </source>
</evidence>
<organism evidence="5 6">
    <name type="scientific">Microbacterium marinilacus</name>
    <dbReference type="NCBI Taxonomy" id="415209"/>
    <lineage>
        <taxon>Bacteria</taxon>
        <taxon>Bacillati</taxon>
        <taxon>Actinomycetota</taxon>
        <taxon>Actinomycetes</taxon>
        <taxon>Micrococcales</taxon>
        <taxon>Microbacteriaceae</taxon>
        <taxon>Microbacterium</taxon>
    </lineage>
</organism>
<feature type="coiled-coil region" evidence="1">
    <location>
        <begin position="385"/>
        <end position="412"/>
    </location>
</feature>
<evidence type="ECO:0000313" key="5">
    <source>
        <dbReference type="EMBL" id="GAA3649442.1"/>
    </source>
</evidence>
<dbReference type="Proteomes" id="UP001410795">
    <property type="component" value="Unassembled WGS sequence"/>
</dbReference>
<feature type="compositionally biased region" description="Gly residues" evidence="2">
    <location>
        <begin position="637"/>
        <end position="655"/>
    </location>
</feature>
<evidence type="ECO:0000256" key="1">
    <source>
        <dbReference type="SAM" id="Coils"/>
    </source>
</evidence>
<feature type="region of interest" description="Disordered" evidence="2">
    <location>
        <begin position="623"/>
        <end position="664"/>
    </location>
</feature>
<feature type="signal peptide" evidence="3">
    <location>
        <begin position="1"/>
        <end position="23"/>
    </location>
</feature>
<sequence>MLRAIAVLGVVGATAFAALPAAAEEPVELGSGYVYDGSDVLSDAEEAAAQQRLEQLSAESGLDLWVVYVDDFEDPSDAREWADDTAIANGLGIDQYLLAASTSGRTFYLSGDSDGPVSDDRLGQIENEIQPFLSAEDWSGAIDAAADGLTGGSGSAVPWVIGGVVGVAAVGGTVWFVSRRRKGAGGTGQDGAEPQVPTEELQRRAATALVATDDAVRASEQELGFAVAQFGSDATGEFEQALKDAKAALAQAFELKQKLDDGEKDTEQEVRDWNAEIVRLCETASAALSDKQSAFAELRRIEQDAPAALAEAQRRRTQAQGTAERVEAAVAQLGGRYAPDAVAIVSDNPVQVGARLAFADEQLAEAQRLIDAGDGGEAAVAIRGAEQALAQAAQLEQAVADLDGTLTAAEQQAVALVAELEQDLARARTLGSTSEVAAAIAAAEQAVATARQNLEGTSRSPQALLQALQNANTQIDGVVAGAQRAQQLLGQTLLQARSQVTGAEEFIAARRGSVGADARTRLAEAGAELTRAEALQVGDPAQALQRAQRALQLAAEASRLAQSDAQSADWGGGLGGGVVGGGGMVDGIVGGLIGGLISGSVGGSRSRGPSGWGGGMGGMLGGGSYGGRGGSSRHSGSFGGRSSGRSGGRSSGGGRGGRRGGGRF</sequence>
<gene>
    <name evidence="5" type="ORF">GCM10022202_06400</name>
</gene>
<comment type="caution">
    <text evidence="5">The sequence shown here is derived from an EMBL/GenBank/DDBJ whole genome shotgun (WGS) entry which is preliminary data.</text>
</comment>
<evidence type="ECO:0000256" key="3">
    <source>
        <dbReference type="SAM" id="SignalP"/>
    </source>
</evidence>
<keyword evidence="1" id="KW-0175">Coiled coil</keyword>
<reference evidence="6" key="1">
    <citation type="journal article" date="2019" name="Int. J. Syst. Evol. Microbiol.">
        <title>The Global Catalogue of Microorganisms (GCM) 10K type strain sequencing project: providing services to taxonomists for standard genome sequencing and annotation.</title>
        <authorList>
            <consortium name="The Broad Institute Genomics Platform"/>
            <consortium name="The Broad Institute Genome Sequencing Center for Infectious Disease"/>
            <person name="Wu L."/>
            <person name="Ma J."/>
        </authorList>
    </citation>
    <scope>NUCLEOTIDE SEQUENCE [LARGE SCALE GENOMIC DNA]</scope>
    <source>
        <strain evidence="6">JCM 16546</strain>
    </source>
</reference>
<protein>
    <submittedName>
        <fullName evidence="5">TPM domain-containing protein</fullName>
    </submittedName>
</protein>
<proteinExistence type="predicted"/>